<organism evidence="4 5">
    <name type="scientific">Streptomyces fructofermentans</name>
    <dbReference type="NCBI Taxonomy" id="152141"/>
    <lineage>
        <taxon>Bacteria</taxon>
        <taxon>Bacillati</taxon>
        <taxon>Actinomycetota</taxon>
        <taxon>Actinomycetes</taxon>
        <taxon>Kitasatosporales</taxon>
        <taxon>Streptomycetaceae</taxon>
        <taxon>Streptomyces</taxon>
    </lineage>
</organism>
<dbReference type="InterPro" id="IPR036890">
    <property type="entry name" value="HATPase_C_sf"/>
</dbReference>
<dbReference type="PANTHER" id="PTHR35526:SF3">
    <property type="entry name" value="ANTI-SIGMA-F FACTOR RSBW"/>
    <property type="match status" value="1"/>
</dbReference>
<reference evidence="4" key="1">
    <citation type="journal article" date="2014" name="Int. J. Syst. Evol. Microbiol.">
        <title>Complete genome sequence of Corynebacterium casei LMG S-19264T (=DSM 44701T), isolated from a smear-ripened cheese.</title>
        <authorList>
            <consortium name="US DOE Joint Genome Institute (JGI-PGF)"/>
            <person name="Walter F."/>
            <person name="Albersmeier A."/>
            <person name="Kalinowski J."/>
            <person name="Ruckert C."/>
        </authorList>
    </citation>
    <scope>NUCLEOTIDE SEQUENCE</scope>
    <source>
        <strain evidence="4">JCM 4956</strain>
    </source>
</reference>
<keyword evidence="1" id="KW-0418">Kinase</keyword>
<dbReference type="CDD" id="cd16936">
    <property type="entry name" value="HATPase_RsbW-like"/>
    <property type="match status" value="1"/>
</dbReference>
<dbReference type="InterPro" id="IPR003594">
    <property type="entry name" value="HATPase_dom"/>
</dbReference>
<keyword evidence="5" id="KW-1185">Reference proteome</keyword>
<evidence type="ECO:0000313" key="5">
    <source>
        <dbReference type="Proteomes" id="UP000645555"/>
    </source>
</evidence>
<dbReference type="GO" id="GO:0004674">
    <property type="term" value="F:protein serine/threonine kinase activity"/>
    <property type="evidence" value="ECO:0007669"/>
    <property type="project" value="UniProtKB-KW"/>
</dbReference>
<dbReference type="SUPFAM" id="SSF55874">
    <property type="entry name" value="ATPase domain of HSP90 chaperone/DNA topoisomerase II/histidine kinase"/>
    <property type="match status" value="1"/>
</dbReference>
<feature type="region of interest" description="Disordered" evidence="2">
    <location>
        <begin position="86"/>
        <end position="108"/>
    </location>
</feature>
<feature type="compositionally biased region" description="Basic and acidic residues" evidence="2">
    <location>
        <begin position="89"/>
        <end position="99"/>
    </location>
</feature>
<keyword evidence="1" id="KW-0808">Transferase</keyword>
<dbReference type="RefSeq" id="WP_190039554.1">
    <property type="nucleotide sequence ID" value="NZ_BMWD01000035.1"/>
</dbReference>
<accession>A0A918U4U1</accession>
<dbReference type="Gene3D" id="3.30.565.10">
    <property type="entry name" value="Histidine kinase-like ATPase, C-terminal domain"/>
    <property type="match status" value="1"/>
</dbReference>
<dbReference type="AlphaFoldDB" id="A0A918U4U1"/>
<name>A0A918U4U1_9ACTN</name>
<evidence type="ECO:0000256" key="2">
    <source>
        <dbReference type="SAM" id="MobiDB-lite"/>
    </source>
</evidence>
<reference evidence="4" key="2">
    <citation type="submission" date="2020-09" db="EMBL/GenBank/DDBJ databases">
        <authorList>
            <person name="Sun Q."/>
            <person name="Ohkuma M."/>
        </authorList>
    </citation>
    <scope>NUCLEOTIDE SEQUENCE</scope>
    <source>
        <strain evidence="4">JCM 4956</strain>
    </source>
</reference>
<dbReference type="Proteomes" id="UP000645555">
    <property type="component" value="Unassembled WGS sequence"/>
</dbReference>
<proteinExistence type="predicted"/>
<dbReference type="EMBL" id="BMWD01000035">
    <property type="protein sequence ID" value="GGX91922.1"/>
    <property type="molecule type" value="Genomic_DNA"/>
</dbReference>
<protein>
    <recommendedName>
        <fullName evidence="3">Histidine kinase/HSP90-like ATPase domain-containing protein</fullName>
    </recommendedName>
</protein>
<feature type="domain" description="Histidine kinase/HSP90-like ATPase" evidence="3">
    <location>
        <begin position="19"/>
        <end position="133"/>
    </location>
</feature>
<dbReference type="InterPro" id="IPR050267">
    <property type="entry name" value="Anti-sigma-factor_SerPK"/>
</dbReference>
<evidence type="ECO:0000313" key="4">
    <source>
        <dbReference type="EMBL" id="GGX91922.1"/>
    </source>
</evidence>
<gene>
    <name evidence="4" type="ORF">GCM10010515_68820</name>
</gene>
<evidence type="ECO:0000259" key="3">
    <source>
        <dbReference type="Pfam" id="PF13581"/>
    </source>
</evidence>
<evidence type="ECO:0000256" key="1">
    <source>
        <dbReference type="ARBA" id="ARBA00022527"/>
    </source>
</evidence>
<dbReference type="PANTHER" id="PTHR35526">
    <property type="entry name" value="ANTI-SIGMA-F FACTOR RSBW-RELATED"/>
    <property type="match status" value="1"/>
</dbReference>
<comment type="caution">
    <text evidence="4">The sequence shown here is derived from an EMBL/GenBank/DDBJ whole genome shotgun (WGS) entry which is preliminary data.</text>
</comment>
<keyword evidence="1" id="KW-0723">Serine/threonine-protein kinase</keyword>
<sequence length="137" mass="14580">MPVHHPGLDTRPKCHAIFDSRPEAAADARDLARAYVDSLSPSVDEQAAASVALVVSELATNAVRHASGPTFSLRLWARPDDIAVVVTDSDPRPPRERQPDLTGESGGFGWPMVQSLARTVTISAGPGGKSIRAHLPR</sequence>
<dbReference type="Pfam" id="PF13581">
    <property type="entry name" value="HATPase_c_2"/>
    <property type="match status" value="1"/>
</dbReference>